<gene>
    <name evidence="2" type="ORF">SMN809_LOCUS56639</name>
</gene>
<organism evidence="2 3">
    <name type="scientific">Rotaria magnacalcarata</name>
    <dbReference type="NCBI Taxonomy" id="392030"/>
    <lineage>
        <taxon>Eukaryota</taxon>
        <taxon>Metazoa</taxon>
        <taxon>Spiralia</taxon>
        <taxon>Gnathifera</taxon>
        <taxon>Rotifera</taxon>
        <taxon>Eurotatoria</taxon>
        <taxon>Bdelloidea</taxon>
        <taxon>Philodinida</taxon>
        <taxon>Philodinidae</taxon>
        <taxon>Rotaria</taxon>
    </lineage>
</organism>
<reference evidence="2" key="1">
    <citation type="submission" date="2021-02" db="EMBL/GenBank/DDBJ databases">
        <authorList>
            <person name="Nowell W R."/>
        </authorList>
    </citation>
    <scope>NUCLEOTIDE SEQUENCE</scope>
</reference>
<evidence type="ECO:0000313" key="2">
    <source>
        <dbReference type="EMBL" id="CAF4998126.1"/>
    </source>
</evidence>
<evidence type="ECO:0000256" key="1">
    <source>
        <dbReference type="SAM" id="MobiDB-lite"/>
    </source>
</evidence>
<sequence>NYEDLDLEGSPNHHDNTHCLASGQHN</sequence>
<dbReference type="Proteomes" id="UP000676336">
    <property type="component" value="Unassembled WGS sequence"/>
</dbReference>
<protein>
    <submittedName>
        <fullName evidence="2">Uncharacterized protein</fullName>
    </submittedName>
</protein>
<accession>A0A8S3DAE1</accession>
<dbReference type="AlphaFoldDB" id="A0A8S3DAE1"/>
<feature type="region of interest" description="Disordered" evidence="1">
    <location>
        <begin position="1"/>
        <end position="26"/>
    </location>
</feature>
<feature type="non-terminal residue" evidence="2">
    <location>
        <position position="1"/>
    </location>
</feature>
<dbReference type="EMBL" id="CAJOBI010203360">
    <property type="protein sequence ID" value="CAF4998126.1"/>
    <property type="molecule type" value="Genomic_DNA"/>
</dbReference>
<name>A0A8S3DAE1_9BILA</name>
<comment type="caution">
    <text evidence="2">The sequence shown here is derived from an EMBL/GenBank/DDBJ whole genome shotgun (WGS) entry which is preliminary data.</text>
</comment>
<evidence type="ECO:0000313" key="3">
    <source>
        <dbReference type="Proteomes" id="UP000676336"/>
    </source>
</evidence>
<proteinExistence type="predicted"/>